<comment type="caution">
    <text evidence="1">The sequence shown here is derived from an EMBL/GenBank/DDBJ whole genome shotgun (WGS) entry which is preliminary data.</text>
</comment>
<keyword evidence="2" id="KW-1185">Reference proteome</keyword>
<reference evidence="1 2" key="1">
    <citation type="submission" date="2020-09" db="EMBL/GenBank/DDBJ databases">
        <title>Eikenella S3660 sp. nov., isolated from a throat swab.</title>
        <authorList>
            <person name="Buhl M."/>
        </authorList>
    </citation>
    <scope>NUCLEOTIDE SEQUENCE [LARGE SCALE GENOMIC DNA]</scope>
    <source>
        <strain evidence="1 2">S3360</strain>
    </source>
</reference>
<sequence>MSEANFAKTIFCEVKLSFCEAKNVGFNEAQSPAAKQSPAPLDSLARISIMRASHANAPIV</sequence>
<evidence type="ECO:0000313" key="1">
    <source>
        <dbReference type="EMBL" id="MBH5328397.1"/>
    </source>
</evidence>
<proteinExistence type="predicted"/>
<name>A0ABS0N7Z5_9NEIS</name>
<dbReference type="EMBL" id="JACSGR010000001">
    <property type="protein sequence ID" value="MBH5328397.1"/>
    <property type="molecule type" value="Genomic_DNA"/>
</dbReference>
<gene>
    <name evidence="1" type="ORF">H9Q10_01760</name>
</gene>
<evidence type="ECO:0000313" key="2">
    <source>
        <dbReference type="Proteomes" id="UP000768471"/>
    </source>
</evidence>
<protein>
    <submittedName>
        <fullName evidence="1">Uncharacterized protein</fullName>
    </submittedName>
</protein>
<dbReference type="Proteomes" id="UP000768471">
    <property type="component" value="Unassembled WGS sequence"/>
</dbReference>
<organism evidence="1 2">
    <name type="scientific">Eikenella glucosivorans</name>
    <dbReference type="NCBI Taxonomy" id="2766967"/>
    <lineage>
        <taxon>Bacteria</taxon>
        <taxon>Pseudomonadati</taxon>
        <taxon>Pseudomonadota</taxon>
        <taxon>Betaproteobacteria</taxon>
        <taxon>Neisseriales</taxon>
        <taxon>Neisseriaceae</taxon>
        <taxon>Eikenella</taxon>
    </lineage>
</organism>
<accession>A0ABS0N7Z5</accession>